<dbReference type="Proteomes" id="UP000004892">
    <property type="component" value="Unassembled WGS sequence"/>
</dbReference>
<keyword evidence="2" id="KW-1185">Reference proteome</keyword>
<dbReference type="HOGENOM" id="CLU_1309091_0_0_10"/>
<name>H1DDZ5_9BACT</name>
<dbReference type="eggNOG" id="ENOG502ZMMX">
    <property type="taxonomic scope" value="Bacteria"/>
</dbReference>
<dbReference type="PATRIC" id="fig|742817.3.peg.515"/>
<dbReference type="GeneID" id="98068134"/>
<dbReference type="RefSeq" id="WP_009135635.1">
    <property type="nucleotide sequence ID" value="NZ_JH594596.1"/>
</dbReference>
<evidence type="ECO:0000313" key="1">
    <source>
        <dbReference type="EMBL" id="EHP50792.1"/>
    </source>
</evidence>
<sequence length="210" mass="23770">MTTPLIDKAYLKTQVQEKAKLLLSEISDENLKYFTEEIKKLAEGILETYVFDIYDTCTTGAFAIKDDDVLQSFSDFNSGYQAQMLKWISDNALKVEHIEINLPKPPAETAPKTTNPLYSLGIGTVIATGLFIFTNAWVALAAEVLTIAIAYRQYTKNVTIQKHYALEKERYAHELKIKKDQLIQGLTLDLEKWLDRGKAESDRVIAFLGL</sequence>
<dbReference type="EMBL" id="ADMC01000005">
    <property type="protein sequence ID" value="EHP50792.1"/>
    <property type="molecule type" value="Genomic_DNA"/>
</dbReference>
<comment type="caution">
    <text evidence="1">The sequence shown here is derived from an EMBL/GenBank/DDBJ whole genome shotgun (WGS) entry which is preliminary data.</text>
</comment>
<evidence type="ECO:0000313" key="2">
    <source>
        <dbReference type="Proteomes" id="UP000004892"/>
    </source>
</evidence>
<protein>
    <submittedName>
        <fullName evidence="1">Uncharacterized protein</fullName>
    </submittedName>
</protein>
<proteinExistence type="predicted"/>
<organism evidence="1 2">
    <name type="scientific">Odoribacter laneus YIT 12061</name>
    <dbReference type="NCBI Taxonomy" id="742817"/>
    <lineage>
        <taxon>Bacteria</taxon>
        <taxon>Pseudomonadati</taxon>
        <taxon>Bacteroidota</taxon>
        <taxon>Bacteroidia</taxon>
        <taxon>Bacteroidales</taxon>
        <taxon>Odoribacteraceae</taxon>
        <taxon>Odoribacter</taxon>
    </lineage>
</organism>
<accession>H1DDZ5</accession>
<gene>
    <name evidence="1" type="ORF">HMPREF9449_00481</name>
</gene>
<reference evidence="1 2" key="1">
    <citation type="submission" date="2012-01" db="EMBL/GenBank/DDBJ databases">
        <title>The Genome Sequence of Odoribacter laneus YIT 12061.</title>
        <authorList>
            <consortium name="The Broad Institute Genome Sequencing Platform"/>
            <person name="Earl A."/>
            <person name="Ward D."/>
            <person name="Feldgarden M."/>
            <person name="Gevers D."/>
            <person name="Morotomi M."/>
            <person name="Young S.K."/>
            <person name="Zeng Q."/>
            <person name="Gargeya S."/>
            <person name="Fitzgerald M."/>
            <person name="Haas B."/>
            <person name="Abouelleil A."/>
            <person name="Alvarado L."/>
            <person name="Arachchi H.M."/>
            <person name="Berlin A."/>
            <person name="Chapman S.B."/>
            <person name="Gearin G."/>
            <person name="Goldberg J."/>
            <person name="Griggs A."/>
            <person name="Gujja S."/>
            <person name="Hansen M."/>
            <person name="Heiman D."/>
            <person name="Howarth C."/>
            <person name="Larimer J."/>
            <person name="Lui A."/>
            <person name="MacDonald P.J.P."/>
            <person name="McCowen C."/>
            <person name="Montmayeur A."/>
            <person name="Murphy C."/>
            <person name="Neiman D."/>
            <person name="Pearson M."/>
            <person name="Priest M."/>
            <person name="Roberts A."/>
            <person name="Saif S."/>
            <person name="Shea T."/>
            <person name="Sisk P."/>
            <person name="Stolte C."/>
            <person name="Sykes S."/>
            <person name="Wortman J."/>
            <person name="Nusbaum C."/>
            <person name="Birren B."/>
        </authorList>
    </citation>
    <scope>NUCLEOTIDE SEQUENCE [LARGE SCALE GENOMIC DNA]</scope>
    <source>
        <strain evidence="1 2">YIT 12061</strain>
    </source>
</reference>
<dbReference type="STRING" id="742817.HMPREF9449_00481"/>
<dbReference type="AlphaFoldDB" id="H1DDZ5"/>